<keyword evidence="5 7" id="KW-1133">Transmembrane helix</keyword>
<feature type="transmembrane region" description="Helical" evidence="7">
    <location>
        <begin position="355"/>
        <end position="380"/>
    </location>
</feature>
<dbReference type="GO" id="GO:0016020">
    <property type="term" value="C:membrane"/>
    <property type="evidence" value="ECO:0007669"/>
    <property type="project" value="UniProtKB-SubCell"/>
</dbReference>
<feature type="transmembrane region" description="Helical" evidence="7">
    <location>
        <begin position="423"/>
        <end position="449"/>
    </location>
</feature>
<feature type="domain" description="Major facilitator superfamily (MFS) profile" evidence="8">
    <location>
        <begin position="36"/>
        <end position="515"/>
    </location>
</feature>
<evidence type="ECO:0000313" key="9">
    <source>
        <dbReference type="EMBL" id="SCM73729.1"/>
    </source>
</evidence>
<feature type="transmembrane region" description="Helical" evidence="7">
    <location>
        <begin position="108"/>
        <end position="126"/>
    </location>
</feature>
<evidence type="ECO:0000256" key="3">
    <source>
        <dbReference type="ARBA" id="ARBA00022448"/>
    </source>
</evidence>
<comment type="subcellular location">
    <subcellularLocation>
        <location evidence="1">Membrane</location>
        <topology evidence="1">Multi-pass membrane protein</topology>
    </subcellularLocation>
</comment>
<dbReference type="InterPro" id="IPR036259">
    <property type="entry name" value="MFS_trans_sf"/>
</dbReference>
<dbReference type="EMBL" id="FMJD01000004">
    <property type="protein sequence ID" value="SCM73729.1"/>
    <property type="molecule type" value="Genomic_DNA"/>
</dbReference>
<dbReference type="PANTHER" id="PTHR48020">
    <property type="entry name" value="PROTON MYO-INOSITOL COTRANSPORTER"/>
    <property type="match status" value="1"/>
</dbReference>
<keyword evidence="3" id="KW-0813">Transport</keyword>
<evidence type="ECO:0000256" key="1">
    <source>
        <dbReference type="ARBA" id="ARBA00004141"/>
    </source>
</evidence>
<feature type="transmembrane region" description="Helical" evidence="7">
    <location>
        <begin position="77"/>
        <end position="96"/>
    </location>
</feature>
<feature type="transmembrane region" description="Helical" evidence="7">
    <location>
        <begin position="490"/>
        <end position="508"/>
    </location>
</feature>
<gene>
    <name evidence="9" type="ORF">KL86PLE_120059</name>
</gene>
<dbReference type="GO" id="GO:0022857">
    <property type="term" value="F:transmembrane transporter activity"/>
    <property type="evidence" value="ECO:0007669"/>
    <property type="project" value="InterPro"/>
</dbReference>
<sequence length="550" mass="59101">MHGEPGSVERVPDRAEVERLVSITPASGRPRSIGFLAAVATFGSLLFGYDTGVIAGALPYMVLPEAAGGLGLNDVEIGLVGGLLAVGAAFGAIYGGWLSDRYGRRHNILLLAAIFFVAAFGCTLAPNVWVLYLFRILLGFAVGGASSTVPNYLAEMAPKRVRGPLVAIDQFMIVGGQLLAYVINAVVVGYKGGPSVVVDHDPSGQFAQGALGAWDLLSHTVGLVVTGGNGETWRWMLVVATLPAVALWIGMRMMPESSRWYAANMHFVEAIGALKRVRSDRDDIADEIDDMVNLHRVETQERWTLRQVLTVGWTRRILVIGLFLGFFDQLTGINTAMYYLPTILHAAGFSSADAILLNVVSGFASLVGSAVGFLLIARFARRQVGIYQEAGISVSLLLLAATFAIGIQPYLATDGTLQGAPGAAPWLVLAIVSVFVFIKQSGTVTWVILAEMFPARIRGTAMGVAIGGLWIMNAIVTFAFPIMVAGIGPVWTYIVFGLINVGALTYYVRVVPETKYSSLESLELHFRRKYSTEEELKEIQVSALTKPSDL</sequence>
<dbReference type="InterPro" id="IPR003663">
    <property type="entry name" value="Sugar/inositol_transpt"/>
</dbReference>
<dbReference type="PROSITE" id="PS00216">
    <property type="entry name" value="SUGAR_TRANSPORT_1"/>
    <property type="match status" value="1"/>
</dbReference>
<feature type="transmembrane region" description="Helical" evidence="7">
    <location>
        <begin position="461"/>
        <end position="484"/>
    </location>
</feature>
<accession>A0A212L8R7</accession>
<evidence type="ECO:0000256" key="2">
    <source>
        <dbReference type="ARBA" id="ARBA00010992"/>
    </source>
</evidence>
<evidence type="ECO:0000259" key="8">
    <source>
        <dbReference type="PROSITE" id="PS50850"/>
    </source>
</evidence>
<dbReference type="RefSeq" id="WP_288199565.1">
    <property type="nucleotide sequence ID" value="NZ_LT608334.1"/>
</dbReference>
<dbReference type="Gene3D" id="1.20.1250.20">
    <property type="entry name" value="MFS general substrate transporter like domains"/>
    <property type="match status" value="2"/>
</dbReference>
<dbReference type="InterPro" id="IPR020846">
    <property type="entry name" value="MFS_dom"/>
</dbReference>
<proteinExistence type="inferred from homology"/>
<dbReference type="PROSITE" id="PS00217">
    <property type="entry name" value="SUGAR_TRANSPORT_2"/>
    <property type="match status" value="1"/>
</dbReference>
<keyword evidence="6 7" id="KW-0472">Membrane</keyword>
<dbReference type="PRINTS" id="PR00171">
    <property type="entry name" value="SUGRTRNSPORT"/>
</dbReference>
<organism evidence="9">
    <name type="scientific">uncultured Pleomorphomonas sp</name>
    <dbReference type="NCBI Taxonomy" id="442121"/>
    <lineage>
        <taxon>Bacteria</taxon>
        <taxon>Pseudomonadati</taxon>
        <taxon>Pseudomonadota</taxon>
        <taxon>Alphaproteobacteria</taxon>
        <taxon>Hyphomicrobiales</taxon>
        <taxon>Pleomorphomonadaceae</taxon>
        <taxon>Pleomorphomonas</taxon>
        <taxon>environmental samples</taxon>
    </lineage>
</organism>
<dbReference type="InterPro" id="IPR005829">
    <property type="entry name" value="Sugar_transporter_CS"/>
</dbReference>
<dbReference type="InterPro" id="IPR005828">
    <property type="entry name" value="MFS_sugar_transport-like"/>
</dbReference>
<dbReference type="InterPro" id="IPR050814">
    <property type="entry name" value="Myo-inositol_Transporter"/>
</dbReference>
<feature type="transmembrane region" description="Helical" evidence="7">
    <location>
        <begin position="132"/>
        <end position="153"/>
    </location>
</feature>
<feature type="transmembrane region" description="Helical" evidence="7">
    <location>
        <begin position="33"/>
        <end position="57"/>
    </location>
</feature>
<feature type="transmembrane region" description="Helical" evidence="7">
    <location>
        <begin position="233"/>
        <end position="251"/>
    </location>
</feature>
<dbReference type="PANTHER" id="PTHR48020:SF12">
    <property type="entry name" value="PROTON MYO-INOSITOL COTRANSPORTER"/>
    <property type="match status" value="1"/>
</dbReference>
<protein>
    <submittedName>
        <fullName evidence="9">MFS family major facilitator transporter</fullName>
    </submittedName>
</protein>
<reference evidence="9" key="1">
    <citation type="submission" date="2016-08" db="EMBL/GenBank/DDBJ databases">
        <authorList>
            <person name="Seilhamer J.J."/>
        </authorList>
    </citation>
    <scope>NUCLEOTIDE SEQUENCE</scope>
    <source>
        <strain evidence="9">86</strain>
    </source>
</reference>
<keyword evidence="4 7" id="KW-0812">Transmembrane</keyword>
<dbReference type="SUPFAM" id="SSF103473">
    <property type="entry name" value="MFS general substrate transporter"/>
    <property type="match status" value="1"/>
</dbReference>
<comment type="similarity">
    <text evidence="2">Belongs to the major facilitator superfamily. Sugar transporter (TC 2.A.1.1) family.</text>
</comment>
<feature type="transmembrane region" description="Helical" evidence="7">
    <location>
        <begin position="392"/>
        <end position="411"/>
    </location>
</feature>
<dbReference type="AlphaFoldDB" id="A0A212L8R7"/>
<evidence type="ECO:0000256" key="7">
    <source>
        <dbReference type="SAM" id="Phobius"/>
    </source>
</evidence>
<feature type="transmembrane region" description="Helical" evidence="7">
    <location>
        <begin position="317"/>
        <end position="340"/>
    </location>
</feature>
<feature type="transmembrane region" description="Helical" evidence="7">
    <location>
        <begin position="165"/>
        <end position="190"/>
    </location>
</feature>
<evidence type="ECO:0000256" key="5">
    <source>
        <dbReference type="ARBA" id="ARBA00022989"/>
    </source>
</evidence>
<dbReference type="Pfam" id="PF00083">
    <property type="entry name" value="Sugar_tr"/>
    <property type="match status" value="1"/>
</dbReference>
<evidence type="ECO:0000256" key="6">
    <source>
        <dbReference type="ARBA" id="ARBA00023136"/>
    </source>
</evidence>
<name>A0A212L8R7_9HYPH</name>
<evidence type="ECO:0000256" key="4">
    <source>
        <dbReference type="ARBA" id="ARBA00022692"/>
    </source>
</evidence>
<dbReference type="PROSITE" id="PS50850">
    <property type="entry name" value="MFS"/>
    <property type="match status" value="1"/>
</dbReference>